<comment type="caution">
    <text evidence="3">The sequence shown here is derived from an EMBL/GenBank/DDBJ whole genome shotgun (WGS) entry which is preliminary data.</text>
</comment>
<keyword evidence="4" id="KW-1185">Reference proteome</keyword>
<keyword evidence="2" id="KW-0812">Transmembrane</keyword>
<evidence type="ECO:0000256" key="2">
    <source>
        <dbReference type="SAM" id="Phobius"/>
    </source>
</evidence>
<sequence>MMDLNHWRRDDEPEDPTAPLPEVSRAAPASLPEHDVEEAHFSSGDMGVTEDGRPVGRISALLAVAVVFALTLWGPPAWANPDEEESEFAVDLVQQAISLIANRGGADRALEKMEDALEAPDPSGVDLALVEQAATVVEEAAPGAAREESLAQSRQILLQAAPALNEPSPVAMTGGLMTGTTVVLDDLTPARGVSDGGDIVLLVLAAASAGLGLYLARLWRPHHSLRQLRARGARKGVA</sequence>
<feature type="region of interest" description="Disordered" evidence="1">
    <location>
        <begin position="1"/>
        <end position="34"/>
    </location>
</feature>
<dbReference type="OrthoDB" id="9922018at2"/>
<evidence type="ECO:0000313" key="4">
    <source>
        <dbReference type="Proteomes" id="UP000280726"/>
    </source>
</evidence>
<dbReference type="Proteomes" id="UP000280726">
    <property type="component" value="Unassembled WGS sequence"/>
</dbReference>
<organism evidence="3 4">
    <name type="scientific">Georgenia muralis</name>
    <dbReference type="NCBI Taxonomy" id="154117"/>
    <lineage>
        <taxon>Bacteria</taxon>
        <taxon>Bacillati</taxon>
        <taxon>Actinomycetota</taxon>
        <taxon>Actinomycetes</taxon>
        <taxon>Micrococcales</taxon>
        <taxon>Bogoriellaceae</taxon>
        <taxon>Georgenia</taxon>
    </lineage>
</organism>
<gene>
    <name evidence="3" type="ORF">EDD32_2784</name>
</gene>
<proteinExistence type="predicted"/>
<feature type="compositionally biased region" description="Basic and acidic residues" evidence="1">
    <location>
        <begin position="1"/>
        <end position="11"/>
    </location>
</feature>
<dbReference type="RefSeq" id="WP_123918367.1">
    <property type="nucleotide sequence ID" value="NZ_RKRA01000001.1"/>
</dbReference>
<evidence type="ECO:0000313" key="3">
    <source>
        <dbReference type="EMBL" id="RPF28262.1"/>
    </source>
</evidence>
<dbReference type="AlphaFoldDB" id="A0A3N4ZS14"/>
<name>A0A3N4ZS14_9MICO</name>
<keyword evidence="2" id="KW-0472">Membrane</keyword>
<keyword evidence="2" id="KW-1133">Transmembrane helix</keyword>
<protein>
    <submittedName>
        <fullName evidence="3">Uncharacterized protein</fullName>
    </submittedName>
</protein>
<reference evidence="3 4" key="1">
    <citation type="submission" date="2018-11" db="EMBL/GenBank/DDBJ databases">
        <title>Sequencing the genomes of 1000 actinobacteria strains.</title>
        <authorList>
            <person name="Klenk H.-P."/>
        </authorList>
    </citation>
    <scope>NUCLEOTIDE SEQUENCE [LARGE SCALE GENOMIC DNA]</scope>
    <source>
        <strain evidence="3 4">DSM 14418</strain>
    </source>
</reference>
<feature type="transmembrane region" description="Helical" evidence="2">
    <location>
        <begin position="199"/>
        <end position="219"/>
    </location>
</feature>
<dbReference type="EMBL" id="RKRA01000001">
    <property type="protein sequence ID" value="RPF28262.1"/>
    <property type="molecule type" value="Genomic_DNA"/>
</dbReference>
<feature type="transmembrane region" description="Helical" evidence="2">
    <location>
        <begin position="55"/>
        <end position="74"/>
    </location>
</feature>
<accession>A0A3N4ZS14</accession>
<evidence type="ECO:0000256" key="1">
    <source>
        <dbReference type="SAM" id="MobiDB-lite"/>
    </source>
</evidence>